<gene>
    <name evidence="2" type="ORF">JMJ54_00315</name>
</gene>
<protein>
    <submittedName>
        <fullName evidence="2">HNH endonuclease</fullName>
    </submittedName>
</protein>
<keyword evidence="2" id="KW-0255">Endonuclease</keyword>
<proteinExistence type="predicted"/>
<dbReference type="EMBL" id="JAESND010000001">
    <property type="protein sequence ID" value="MBM3114255.1"/>
    <property type="molecule type" value="Genomic_DNA"/>
</dbReference>
<keyword evidence="2" id="KW-0540">Nuclease</keyword>
<keyword evidence="3" id="KW-1185">Reference proteome</keyword>
<sequence>MDAGLPPLTAIVVGKGTELPGTGFIAWDADNISSAYEAIFSFNWDSHANPFSRFGPEDTPETLVQRLLNEPSSAQEVYAIVRVRGMAQRIFRSALMKAYGSRCAMCEFSFPEALEAAHIVPWRNATQCERMNLTNGVLLCSLHHRLFDSGCMTITRSLLVSYCDPDCKDGPYSRADLAVTQSLHGRKIHLPSNCALWPNSEFLRRRHVEQHWGDLP</sequence>
<name>A0ABS2BF77_9NEIS</name>
<keyword evidence="2" id="KW-0378">Hydrolase</keyword>
<feature type="domain" description="HNH nuclease" evidence="1">
    <location>
        <begin position="103"/>
        <end position="154"/>
    </location>
</feature>
<organism evidence="2 3">
    <name type="scientific">Jeongeupia naejangsanensis</name>
    <dbReference type="NCBI Taxonomy" id="613195"/>
    <lineage>
        <taxon>Bacteria</taxon>
        <taxon>Pseudomonadati</taxon>
        <taxon>Pseudomonadota</taxon>
        <taxon>Betaproteobacteria</taxon>
        <taxon>Neisseriales</taxon>
        <taxon>Chitinibacteraceae</taxon>
        <taxon>Jeongeupia</taxon>
    </lineage>
</organism>
<dbReference type="InterPro" id="IPR003615">
    <property type="entry name" value="HNH_nuc"/>
</dbReference>
<reference evidence="2 3" key="1">
    <citation type="submission" date="2021-01" db="EMBL/GenBank/DDBJ databases">
        <title>Draft Genome Sequence and Polyhydroxyalkanoate Biosynthetic Potential of Jeongeupia naejangsanensis Type Strain DSM 24253.</title>
        <authorList>
            <person name="Turrini P."/>
            <person name="Artuso I."/>
            <person name="Lugli G.A."/>
            <person name="Frangipani E."/>
            <person name="Ventura M."/>
            <person name="Visca P."/>
        </authorList>
    </citation>
    <scope>NUCLEOTIDE SEQUENCE [LARGE SCALE GENOMIC DNA]</scope>
    <source>
        <strain evidence="2 3">DSM 24253</strain>
    </source>
</reference>
<accession>A0ABS2BF77</accession>
<comment type="caution">
    <text evidence="2">The sequence shown here is derived from an EMBL/GenBank/DDBJ whole genome shotgun (WGS) entry which is preliminary data.</text>
</comment>
<evidence type="ECO:0000259" key="1">
    <source>
        <dbReference type="Pfam" id="PF13391"/>
    </source>
</evidence>
<dbReference type="Proteomes" id="UP000809431">
    <property type="component" value="Unassembled WGS sequence"/>
</dbReference>
<evidence type="ECO:0000313" key="2">
    <source>
        <dbReference type="EMBL" id="MBM3114255.1"/>
    </source>
</evidence>
<dbReference type="CDD" id="cd00085">
    <property type="entry name" value="HNHc"/>
    <property type="match status" value="1"/>
</dbReference>
<evidence type="ECO:0000313" key="3">
    <source>
        <dbReference type="Proteomes" id="UP000809431"/>
    </source>
</evidence>
<dbReference type="GO" id="GO:0004519">
    <property type="term" value="F:endonuclease activity"/>
    <property type="evidence" value="ECO:0007669"/>
    <property type="project" value="UniProtKB-KW"/>
</dbReference>
<dbReference type="Pfam" id="PF13391">
    <property type="entry name" value="HNH_2"/>
    <property type="match status" value="1"/>
</dbReference>